<reference evidence="1 2" key="2">
    <citation type="journal article" date="2016" name="Genome Announc.">
        <title>Complete Genome Sequences of Two Interactive Moderate Thermophiles, Paenibacillus napthalenovorans 32O-Y and Paenibacillus sp. 32O-W.</title>
        <authorList>
            <person name="Butler R.R.III."/>
            <person name="Wang J."/>
            <person name="Stark B.C."/>
            <person name="Pombert J.F."/>
        </authorList>
    </citation>
    <scope>NUCLEOTIDE SEQUENCE [LARGE SCALE GENOMIC DNA]</scope>
    <source>
        <strain evidence="1 2">32O-Y</strain>
    </source>
</reference>
<gene>
    <name evidence="1" type="ORF">IJ22_18310</name>
</gene>
<protein>
    <submittedName>
        <fullName evidence="1">DNA sulfur modification protein DndB</fullName>
    </submittedName>
</protein>
<evidence type="ECO:0000313" key="2">
    <source>
        <dbReference type="Proteomes" id="UP000061660"/>
    </source>
</evidence>
<dbReference type="OrthoDB" id="2399905at2"/>
<organism evidence="1 2">
    <name type="scientific">Paenibacillus naphthalenovorans</name>
    <dbReference type="NCBI Taxonomy" id="162209"/>
    <lineage>
        <taxon>Bacteria</taxon>
        <taxon>Bacillati</taxon>
        <taxon>Bacillota</taxon>
        <taxon>Bacilli</taxon>
        <taxon>Bacillales</taxon>
        <taxon>Paenibacillaceae</taxon>
        <taxon>Paenibacillus</taxon>
    </lineage>
</organism>
<dbReference type="EMBL" id="CP013652">
    <property type="protein sequence ID" value="ALS22205.1"/>
    <property type="molecule type" value="Genomic_DNA"/>
</dbReference>
<dbReference type="KEGG" id="pnp:IJ22_18310"/>
<evidence type="ECO:0000313" key="1">
    <source>
        <dbReference type="EMBL" id="ALS22205.1"/>
    </source>
</evidence>
<proteinExistence type="predicted"/>
<dbReference type="STRING" id="162209.IJ22_18310"/>
<sequence length="461" mass="53628">MSETKELNVVEFLTNSFEEISKDRKAMTEIDDLLFTVYKFPIGFFQELVVNPEKLDELEEVELIVLLIAINKVINLEMYSPYNYFSENKVKKSLKYRYSKQEEPLNFPLIYEDITAGSDVDCITYLSYQEIKRHVEQLWTYNFATQRLPVETVKKNGEITKKPKLFKNSVKEIAQLISEGRFKPDAPIVINVMRNGEDEFYIDKDNHRLIIEKATEQNIVDGFHRISGVLAALEKDPDLEGYLYVTFRNYTLEEASEFLGQHNSFNVYDRTHVRFLKALELPDKIVKDIESKSDLRGRIAYKTAVERKKNKITNFAVLSNAIRDTFNPQTGKDRIEVTYVLARFFDYLLGSYPEAFIGTKNVEETWKKSWINHHNTFVLYVTLAYGLYKHFGKDFPLDEITKIVDSIDFTKENGHQFNDLLTDGGTAQGKINSDQTKRKIRQFGEKIIADMYGAIKEENVS</sequence>
<dbReference type="AlphaFoldDB" id="A0A0U2W470"/>
<dbReference type="PATRIC" id="fig|162209.4.peg.1941"/>
<reference evidence="2" key="1">
    <citation type="submission" date="2015-12" db="EMBL/GenBank/DDBJ databases">
        <title>Complete genome sequences of two moderately thermophilic Paenibacillus species.</title>
        <authorList>
            <person name="Butler R.III."/>
            <person name="Wang J."/>
            <person name="Stark B.C."/>
            <person name="Pombert J.-F."/>
        </authorList>
    </citation>
    <scope>NUCLEOTIDE SEQUENCE [LARGE SCALE GENOMIC DNA]</scope>
    <source>
        <strain evidence="2">32O-Y</strain>
    </source>
</reference>
<dbReference type="Proteomes" id="UP000061660">
    <property type="component" value="Chromosome"/>
</dbReference>
<keyword evidence="2" id="KW-1185">Reference proteome</keyword>
<accession>A0A0U2W470</accession>
<dbReference type="RefSeq" id="WP_062408522.1">
    <property type="nucleotide sequence ID" value="NZ_CP013652.1"/>
</dbReference>
<name>A0A0U2W470_9BACL</name>